<keyword evidence="2" id="KW-0645">Protease</keyword>
<comment type="subunit">
    <text evidence="1">Forms a heterodimer with UbiU.</text>
</comment>
<dbReference type="PANTHER" id="PTHR30217">
    <property type="entry name" value="PEPTIDASE U32 FAMILY"/>
    <property type="match status" value="1"/>
</dbReference>
<feature type="binding site" evidence="1">
    <location>
        <position position="189"/>
    </location>
    <ligand>
        <name>[4Fe-4S] cluster</name>
        <dbReference type="ChEBI" id="CHEBI:49883"/>
    </ligand>
</feature>
<comment type="cofactor">
    <cofactor evidence="1">
        <name>[4Fe-4S] cluster</name>
        <dbReference type="ChEBI" id="CHEBI:49883"/>
    </cofactor>
</comment>
<organism evidence="2 3">
    <name type="scientific">Chitinimonas taiwanensis DSM 18899</name>
    <dbReference type="NCBI Taxonomy" id="1121279"/>
    <lineage>
        <taxon>Bacteria</taxon>
        <taxon>Pseudomonadati</taxon>
        <taxon>Pseudomonadota</taxon>
        <taxon>Betaproteobacteria</taxon>
        <taxon>Neisseriales</taxon>
        <taxon>Chitinibacteraceae</taxon>
        <taxon>Chitinimonas</taxon>
    </lineage>
</organism>
<feature type="binding site" evidence="1">
    <location>
        <position position="176"/>
    </location>
    <ligand>
        <name>[4Fe-4S] cluster</name>
        <dbReference type="ChEBI" id="CHEBI:49883"/>
    </ligand>
</feature>
<name>A0A1K2H9K7_9NEIS</name>
<feature type="binding site" evidence="1">
    <location>
        <position position="193"/>
    </location>
    <ligand>
        <name>[4Fe-4S] cluster</name>
        <dbReference type="ChEBI" id="CHEBI:49883"/>
    </ligand>
</feature>
<dbReference type="EMBL" id="FPKR01000003">
    <property type="protein sequence ID" value="SFZ73480.1"/>
    <property type="molecule type" value="Genomic_DNA"/>
</dbReference>
<dbReference type="GO" id="GO:0051539">
    <property type="term" value="F:4 iron, 4 sulfur cluster binding"/>
    <property type="evidence" value="ECO:0007669"/>
    <property type="project" value="UniProtKB-UniRule"/>
</dbReference>
<dbReference type="PANTHER" id="PTHR30217:SF11">
    <property type="entry name" value="UBIQUINONE BIOSYNTHESIS PROTEIN UBIV"/>
    <property type="match status" value="1"/>
</dbReference>
<dbReference type="GO" id="GO:0046872">
    <property type="term" value="F:metal ion binding"/>
    <property type="evidence" value="ECO:0007669"/>
    <property type="project" value="UniProtKB-KW"/>
</dbReference>
<dbReference type="GO" id="GO:0008233">
    <property type="term" value="F:peptidase activity"/>
    <property type="evidence" value="ECO:0007669"/>
    <property type="project" value="UniProtKB-KW"/>
</dbReference>
<evidence type="ECO:0000313" key="2">
    <source>
        <dbReference type="EMBL" id="SFZ73480.1"/>
    </source>
</evidence>
<accession>A0A1K2H9K7</accession>
<dbReference type="NCBIfam" id="NF011991">
    <property type="entry name" value="PRK15447.1"/>
    <property type="match status" value="1"/>
</dbReference>
<dbReference type="GO" id="GO:0006744">
    <property type="term" value="P:ubiquinone biosynthetic process"/>
    <property type="evidence" value="ECO:0007669"/>
    <property type="project" value="UniProtKB-UniRule"/>
</dbReference>
<evidence type="ECO:0000256" key="1">
    <source>
        <dbReference type="HAMAP-Rule" id="MF_02233"/>
    </source>
</evidence>
<gene>
    <name evidence="1" type="primary">ubiV</name>
    <name evidence="2" type="ORF">SAMN02745887_00848</name>
</gene>
<dbReference type="UniPathway" id="UPA00232"/>
<comment type="function">
    <text evidence="1">Required for O(2)-independent ubiquinone (coenzyme Q) biosynthesis. Together with UbiU, is essential for the C6-hydroxylation reaction in the oxygen-independent ubiquinone biosynthesis pathway.</text>
</comment>
<keyword evidence="1" id="KW-0004">4Fe-4S</keyword>
<evidence type="ECO:0000313" key="3">
    <source>
        <dbReference type="Proteomes" id="UP000186513"/>
    </source>
</evidence>
<keyword evidence="2" id="KW-0378">Hydrolase</keyword>
<reference evidence="2 3" key="1">
    <citation type="submission" date="2016-11" db="EMBL/GenBank/DDBJ databases">
        <authorList>
            <person name="Jaros S."/>
            <person name="Januszkiewicz K."/>
            <person name="Wedrychowicz H."/>
        </authorList>
    </citation>
    <scope>NUCLEOTIDE SEQUENCE [LARGE SCALE GENOMIC DNA]</scope>
    <source>
        <strain evidence="2 3">DSM 18899</strain>
    </source>
</reference>
<keyword evidence="1" id="KW-0411">Iron-sulfur</keyword>
<feature type="binding site" evidence="1">
    <location>
        <position position="42"/>
    </location>
    <ligand>
        <name>[4Fe-4S] cluster</name>
        <dbReference type="ChEBI" id="CHEBI:49883"/>
    </ligand>
</feature>
<keyword evidence="1" id="KW-0479">Metal-binding</keyword>
<dbReference type="STRING" id="1121279.SAMN02745887_00848"/>
<sequence length="295" mass="32274">MSSYQISLGPLLYYWPRQQVLDFYAAVAKSPVDIVYLGDTVCSRRHELRPADWLTLAATLREAGKTVILSTPTLVESGAEVGQIRRIAAQDEFPIEIGELGAIRALGGRSFVAGPHLNAYHGATLTWLRGQGAVRFVLPLELSRVDLIALLAEKPLGLQSEMQVWGRMPLAFSARCFTARHFRLKKDDCGFRCLEHPDGLAMRTQEDGEFLAINGIQTQSGQCLDLLAQASELAEIGVDVLRVSPQSQGTLDAIAALDRQRLGEAVVPVAPPAGIGRCNGYWFGQPGIHWLETRA</sequence>
<dbReference type="AlphaFoldDB" id="A0A1K2H9K7"/>
<keyword evidence="3" id="KW-1185">Reference proteome</keyword>
<dbReference type="InterPro" id="IPR001539">
    <property type="entry name" value="Peptidase_U32"/>
</dbReference>
<dbReference type="Proteomes" id="UP000186513">
    <property type="component" value="Unassembled WGS sequence"/>
</dbReference>
<dbReference type="GO" id="GO:0006508">
    <property type="term" value="P:proteolysis"/>
    <property type="evidence" value="ECO:0007669"/>
    <property type="project" value="UniProtKB-KW"/>
</dbReference>
<keyword evidence="1" id="KW-0831">Ubiquinone biosynthesis</keyword>
<comment type="pathway">
    <text evidence="1">Cofactor biosynthesis; ubiquinone biosynthesis.</text>
</comment>
<dbReference type="HAMAP" id="MF_02233">
    <property type="entry name" value="UbiV"/>
    <property type="match status" value="1"/>
</dbReference>
<protein>
    <recommendedName>
        <fullName evidence="1">Ubiquinone biosynthesis protein UbiV</fullName>
    </recommendedName>
</protein>
<comment type="similarity">
    <text evidence="1">Belongs to the peptidase U32 family. UbiV subfamily.</text>
</comment>
<dbReference type="InterPro" id="IPR043693">
    <property type="entry name" value="UbiV"/>
</dbReference>
<proteinExistence type="inferred from homology"/>
<dbReference type="Pfam" id="PF01136">
    <property type="entry name" value="Peptidase_U32"/>
    <property type="match status" value="1"/>
</dbReference>
<keyword evidence="1" id="KW-0408">Iron</keyword>
<dbReference type="InterPro" id="IPR051454">
    <property type="entry name" value="RNA/ubiquinone_mod_enzymes"/>
</dbReference>